<dbReference type="EMBL" id="LQCK02000004">
    <property type="protein sequence ID" value="KZB96231.1"/>
    <property type="molecule type" value="Genomic_DNA"/>
</dbReference>
<dbReference type="GO" id="GO:0016740">
    <property type="term" value="F:transferase activity"/>
    <property type="evidence" value="ECO:0007669"/>
    <property type="project" value="UniProtKB-KW"/>
</dbReference>
<comment type="caution">
    <text evidence="2">The sequence shown here is derived from an EMBL/GenBank/DDBJ whole genome shotgun (WGS) entry which is preliminary data.</text>
</comment>
<dbReference type="InterPro" id="IPR011009">
    <property type="entry name" value="Kinase-like_dom_sf"/>
</dbReference>
<sequence>MTEALSQTANAGTTAVRDAHRFDEAALARWMTDHVDGFSGPLTVDQFKGGQSNPTYRLTTPGAAYVLRRKPPGPLLKGAHDVLREARVLTALANTDVPVAPVHGICADDGVIGTPFFVMGLVEGRIVWDATFPDVPREERAAYFDAMNATLAALHGVDYAAVGLDDYGRPGNYFARQIARWSKQYQDDADAGRDADMDALVAWLPDNIPADDETRIVHGDFRCDNMIFHPTEPRILAVLDWELSTLGHPLADFAYHAMMYRMPPDIVAGLAGADIAALGIPSEREYIAAYCARTGRAAIPDYDFYVAFNVFRLAAIFHGIKGRVIRGTAASAHARERAAAFPRLARLAREAMESCR</sequence>
<accession>A0A175Y6I6</accession>
<dbReference type="PANTHER" id="PTHR47829">
    <property type="entry name" value="HYDROLASE, PUTATIVE (AFU_ORTHOLOGUE AFUA_1G12880)-RELATED"/>
    <property type="match status" value="1"/>
</dbReference>
<evidence type="ECO:0000313" key="3">
    <source>
        <dbReference type="Proteomes" id="UP000078460"/>
    </source>
</evidence>
<dbReference type="Gene3D" id="3.90.1200.10">
    <property type="match status" value="1"/>
</dbReference>
<dbReference type="GeneID" id="93799596"/>
<dbReference type="Gene3D" id="3.30.200.20">
    <property type="entry name" value="Phosphorylase Kinase, domain 1"/>
    <property type="match status" value="1"/>
</dbReference>
<reference evidence="2" key="1">
    <citation type="submission" date="2016-03" db="EMBL/GenBank/DDBJ databases">
        <title>Sphingomonas melonis TY, whole genome shotgun sequencing.</title>
        <authorList>
            <person name="Wang H."/>
            <person name="Zhu P."/>
        </authorList>
    </citation>
    <scope>NUCLEOTIDE SEQUENCE [LARGE SCALE GENOMIC DNA]</scope>
    <source>
        <strain evidence="2">TY</strain>
    </source>
</reference>
<dbReference type="Pfam" id="PF01636">
    <property type="entry name" value="APH"/>
    <property type="match status" value="1"/>
</dbReference>
<dbReference type="KEGG" id="smy:BJP26_16290"/>
<dbReference type="RefSeq" id="WP_017977991.1">
    <property type="nucleotide sequence ID" value="NZ_CP017578.1"/>
</dbReference>
<evidence type="ECO:0000259" key="1">
    <source>
        <dbReference type="Pfam" id="PF01636"/>
    </source>
</evidence>
<dbReference type="OrthoDB" id="3806873at2"/>
<dbReference type="STRING" id="621456.BJP26_16290"/>
<dbReference type="CDD" id="cd05154">
    <property type="entry name" value="ACAD10_11_N-like"/>
    <property type="match status" value="1"/>
</dbReference>
<organism evidence="2 3">
    <name type="scientific">Sphingomonas melonis TY</name>
    <dbReference type="NCBI Taxonomy" id="621456"/>
    <lineage>
        <taxon>Bacteria</taxon>
        <taxon>Pseudomonadati</taxon>
        <taxon>Pseudomonadota</taxon>
        <taxon>Alphaproteobacteria</taxon>
        <taxon>Sphingomonadales</taxon>
        <taxon>Sphingomonadaceae</taxon>
        <taxon>Sphingomonas</taxon>
    </lineage>
</organism>
<evidence type="ECO:0000313" key="2">
    <source>
        <dbReference type="EMBL" id="KZB96231.1"/>
    </source>
</evidence>
<name>A0A175Y6I6_9SPHN</name>
<dbReference type="InterPro" id="IPR052898">
    <property type="entry name" value="ACAD10-like"/>
</dbReference>
<dbReference type="InterPro" id="IPR041726">
    <property type="entry name" value="ACAD10_11_N"/>
</dbReference>
<feature type="domain" description="Aminoglycoside phosphotransferase" evidence="1">
    <location>
        <begin position="44"/>
        <end position="276"/>
    </location>
</feature>
<proteinExistence type="predicted"/>
<dbReference type="PANTHER" id="PTHR47829:SF3">
    <property type="entry name" value="AMINOGLYCOSIDE PHOSPHOTRANSFERASE DOMAIN-CONTAINING PROTEIN"/>
    <property type="match status" value="1"/>
</dbReference>
<dbReference type="SUPFAM" id="SSF56112">
    <property type="entry name" value="Protein kinase-like (PK-like)"/>
    <property type="match status" value="1"/>
</dbReference>
<dbReference type="InterPro" id="IPR002575">
    <property type="entry name" value="Aminoglycoside_PTrfase"/>
</dbReference>
<gene>
    <name evidence="2" type="ORF">AVM11_13635</name>
</gene>
<dbReference type="AlphaFoldDB" id="A0A175Y6I6"/>
<dbReference type="Proteomes" id="UP000078460">
    <property type="component" value="Unassembled WGS sequence"/>
</dbReference>
<keyword evidence="3" id="KW-1185">Reference proteome</keyword>
<protein>
    <submittedName>
        <fullName evidence="2">Aminoglycoside phosphotransferase</fullName>
    </submittedName>
</protein>